<dbReference type="Proteomes" id="UP000290189">
    <property type="component" value="Unassembled WGS sequence"/>
</dbReference>
<dbReference type="InterPro" id="IPR011330">
    <property type="entry name" value="Glyco_hydro/deAcase_b/a-brl"/>
</dbReference>
<protein>
    <recommendedName>
        <fullName evidence="5">NodB homology domain-containing protein</fullName>
    </recommendedName>
</protein>
<dbReference type="Gene3D" id="3.20.20.370">
    <property type="entry name" value="Glycoside hydrolase/deacetylase"/>
    <property type="match status" value="1"/>
</dbReference>
<evidence type="ECO:0000256" key="1">
    <source>
        <dbReference type="SAM" id="MobiDB-lite"/>
    </source>
</evidence>
<reference evidence="3 4" key="1">
    <citation type="submission" date="2018-03" db="EMBL/GenBank/DDBJ databases">
        <authorList>
            <person name="Fogelqvist J."/>
        </authorList>
    </citation>
    <scope>NUCLEOTIDE SEQUENCE [LARGE SCALE GENOMIC DNA]</scope>
</reference>
<feature type="signal peptide" evidence="2">
    <location>
        <begin position="1"/>
        <end position="16"/>
    </location>
</feature>
<dbReference type="PANTHER" id="PTHR45985">
    <property type="match status" value="1"/>
</dbReference>
<dbReference type="GO" id="GO:0005975">
    <property type="term" value="P:carbohydrate metabolic process"/>
    <property type="evidence" value="ECO:0007669"/>
    <property type="project" value="InterPro"/>
</dbReference>
<evidence type="ECO:0000313" key="4">
    <source>
        <dbReference type="Proteomes" id="UP000290189"/>
    </source>
</evidence>
<geneLocation type="mitochondrion" evidence="3"/>
<dbReference type="EMBL" id="OVEO01000007">
    <property type="protein sequence ID" value="SPQ97171.1"/>
    <property type="molecule type" value="Genomic_DNA"/>
</dbReference>
<dbReference type="SUPFAM" id="SSF88713">
    <property type="entry name" value="Glycoside hydrolase/deacetylase"/>
    <property type="match status" value="1"/>
</dbReference>
<organism evidence="3 4">
    <name type="scientific">Plasmodiophora brassicae</name>
    <name type="common">Clubroot disease agent</name>
    <dbReference type="NCBI Taxonomy" id="37360"/>
    <lineage>
        <taxon>Eukaryota</taxon>
        <taxon>Sar</taxon>
        <taxon>Rhizaria</taxon>
        <taxon>Endomyxa</taxon>
        <taxon>Phytomyxea</taxon>
        <taxon>Plasmodiophorida</taxon>
        <taxon>Plasmodiophoridae</taxon>
        <taxon>Plasmodiophora</taxon>
    </lineage>
</organism>
<sequence>MRTVLLIVVVVGVSYGQLADWYTCPAYACRPPHCRCASSRSPVDSPPMFIVLTHDDAVHSFSTNTVLNVVRGLSNPNGCDLPVTWYVSVEYTLPHLVRHVYDMNHEIATHTVHHVGLPDRDEIVGCRNWLRDQAGIPEHELRGFRAPYLMHDVRQRRTLHDNGFAYESSINQAADKRQLFPYTLDHGVAIDCSKGTGPCAPEESYPGMWSVPLWTLPGASNSMDIIGDAYEQYMNEFNSKYHGNRSPLGVFFHSGWLDAHSDQVRRFLAEVTSAHDDVWVVTNWQLIEWMKNPVSAAEYRWQQTRARFCPRSPRGPLPPASGCLHGTWDGAAYRCVCLGEGNPSANGFCRGSSGACDVPKSYADGAFTCDGEPEAPAQPDGPSSTSDETDASHSEPATTEPPYAKPKLTIRIEISKERRSFCADLIVKNAGRQALQKTVRVRRALTGRYAIRDDDSDGGIETDGRSYVAWRVPNGLRRGRTHTVSFCADGRLRT</sequence>
<evidence type="ECO:0008006" key="5">
    <source>
        <dbReference type="Google" id="ProtNLM"/>
    </source>
</evidence>
<dbReference type="AlphaFoldDB" id="A0A3P3YAJ6"/>
<name>A0A3P3YAJ6_PLABS</name>
<keyword evidence="3" id="KW-0496">Mitochondrion</keyword>
<gene>
    <name evidence="3" type="ORF">PLBR_LOCUS4386</name>
</gene>
<keyword evidence="2" id="KW-0732">Signal</keyword>
<proteinExistence type="predicted"/>
<evidence type="ECO:0000313" key="3">
    <source>
        <dbReference type="EMBL" id="SPQ97171.1"/>
    </source>
</evidence>
<accession>A0A3P3YAJ6</accession>
<evidence type="ECO:0000256" key="2">
    <source>
        <dbReference type="SAM" id="SignalP"/>
    </source>
</evidence>
<feature type="chain" id="PRO_5018067227" description="NodB homology domain-containing protein" evidence="2">
    <location>
        <begin position="17"/>
        <end position="494"/>
    </location>
</feature>
<feature type="region of interest" description="Disordered" evidence="1">
    <location>
        <begin position="367"/>
        <end position="406"/>
    </location>
</feature>
<dbReference type="PANTHER" id="PTHR45985:SF3">
    <property type="entry name" value="CHITIN DEACETYLASE-LIKE 4"/>
    <property type="match status" value="1"/>
</dbReference>
<dbReference type="CDD" id="cd10919">
    <property type="entry name" value="CE4_CDA_like"/>
    <property type="match status" value="1"/>
</dbReference>
<dbReference type="InterPro" id="IPR052740">
    <property type="entry name" value="CE4"/>
</dbReference>